<feature type="signal peptide" evidence="1">
    <location>
        <begin position="1"/>
        <end position="20"/>
    </location>
</feature>
<accession>A0ABN6HXC7</accession>
<evidence type="ECO:0008006" key="4">
    <source>
        <dbReference type="Google" id="ProtNLM"/>
    </source>
</evidence>
<reference evidence="2 3" key="1">
    <citation type="submission" date="2021-06" db="EMBL/GenBank/DDBJ databases">
        <title>Whole genome sequences of Flavobacterium sp. KK2020170 and assembly.</title>
        <authorList>
            <person name="Kitahara K."/>
            <person name="Miyoshi S."/>
            <person name="Uesaka K."/>
        </authorList>
    </citation>
    <scope>NUCLEOTIDE SEQUENCE [LARGE SCALE GENOMIC DNA]</scope>
    <source>
        <strain evidence="2 3">KK2020170</strain>
    </source>
</reference>
<protein>
    <recommendedName>
        <fullName evidence="4">DUF4412 domain-containing protein</fullName>
    </recommendedName>
</protein>
<sequence length="300" mass="34600">MRLKILMLFSFLLININVNAQFLKKLGDKAKEATERALERKTEEKVEKTTEEAVDEVFEAPKKVTKKKKIKKKSNKDFQAETSIEESQFPGNILSGEAKYEETYIFPVTATIEVEDVNANLKKTTMKQAYGKQALLTEMEKNGDPIIIDMKNQSAILLDINKGVAQVMSLEWMQKMMGDQSITSEDIADVAPKVKKTGKTKVMNGYTCHEYNITYEEGSINAWYAPDVKFEYQDYLRGMAKMFSKKKEENPMQLLNTDYGYVMEMTFYNKKNVKQNSMKVIALEEKVRMITMNNFKIQKL</sequence>
<proteinExistence type="predicted"/>
<feature type="chain" id="PRO_5045195578" description="DUF4412 domain-containing protein" evidence="1">
    <location>
        <begin position="21"/>
        <end position="300"/>
    </location>
</feature>
<evidence type="ECO:0000313" key="3">
    <source>
        <dbReference type="Proteomes" id="UP000825258"/>
    </source>
</evidence>
<evidence type="ECO:0000256" key="1">
    <source>
        <dbReference type="SAM" id="SignalP"/>
    </source>
</evidence>
<dbReference type="EMBL" id="AP024749">
    <property type="protein sequence ID" value="BCY28956.1"/>
    <property type="molecule type" value="Genomic_DNA"/>
</dbReference>
<dbReference type="RefSeq" id="WP_221258060.1">
    <property type="nucleotide sequence ID" value="NZ_AP024749.1"/>
</dbReference>
<keyword evidence="1" id="KW-0732">Signal</keyword>
<gene>
    <name evidence="2" type="ORF">KK2020170_18240</name>
</gene>
<name>A0ABN6HXC7_9FLAO</name>
<keyword evidence="3" id="KW-1185">Reference proteome</keyword>
<organism evidence="2 3">
    <name type="scientific">Flavobacterium okayamense</name>
    <dbReference type="NCBI Taxonomy" id="2830782"/>
    <lineage>
        <taxon>Bacteria</taxon>
        <taxon>Pseudomonadati</taxon>
        <taxon>Bacteroidota</taxon>
        <taxon>Flavobacteriia</taxon>
        <taxon>Flavobacteriales</taxon>
        <taxon>Flavobacteriaceae</taxon>
        <taxon>Flavobacterium</taxon>
    </lineage>
</organism>
<dbReference type="Proteomes" id="UP000825258">
    <property type="component" value="Chromosome"/>
</dbReference>
<evidence type="ECO:0000313" key="2">
    <source>
        <dbReference type="EMBL" id="BCY28956.1"/>
    </source>
</evidence>